<dbReference type="InterPro" id="IPR002202">
    <property type="entry name" value="HMG_CoA_Rdtase"/>
</dbReference>
<evidence type="ECO:0000256" key="4">
    <source>
        <dbReference type="ARBA" id="ARBA00022824"/>
    </source>
</evidence>
<feature type="transmembrane region" description="Helical" evidence="9">
    <location>
        <begin position="484"/>
        <end position="505"/>
    </location>
</feature>
<proteinExistence type="inferred from homology"/>
<dbReference type="PROSITE" id="PS50156">
    <property type="entry name" value="SSD"/>
    <property type="match status" value="1"/>
</dbReference>
<feature type="domain" description="SSD" evidence="11">
    <location>
        <begin position="243"/>
        <end position="422"/>
    </location>
</feature>
<dbReference type="InterPro" id="IPR023076">
    <property type="entry name" value="HMG_CoA_Rdtase_CS"/>
</dbReference>
<feature type="transmembrane region" description="Helical" evidence="9">
    <location>
        <begin position="272"/>
        <end position="292"/>
    </location>
</feature>
<dbReference type="RefSeq" id="XP_070912337.1">
    <property type="nucleotide sequence ID" value="XM_071056236.1"/>
</dbReference>
<dbReference type="CDD" id="cd00643">
    <property type="entry name" value="HMG-CoA_reductase_classI"/>
    <property type="match status" value="1"/>
</dbReference>
<evidence type="ECO:0000256" key="6">
    <source>
        <dbReference type="ARBA" id="ARBA00022989"/>
    </source>
</evidence>
<name>A0ABQ0FYW2_9PEZI</name>
<evidence type="ECO:0000256" key="2">
    <source>
        <dbReference type="ARBA" id="ARBA00007661"/>
    </source>
</evidence>
<feature type="region of interest" description="Disordered" evidence="10">
    <location>
        <begin position="1139"/>
        <end position="1162"/>
    </location>
</feature>
<dbReference type="InterPro" id="IPR025583">
    <property type="entry name" value="HMG-CoA_N_dom"/>
</dbReference>
<feature type="transmembrane region" description="Helical" evidence="9">
    <location>
        <begin position="400"/>
        <end position="422"/>
    </location>
</feature>
<comment type="pathway">
    <text evidence="9">Metabolic intermediate biosynthesis; (R)-mevalonate biosynthesis; (R)-mevalonate from acetyl-CoA: step 3/3.</text>
</comment>
<evidence type="ECO:0000256" key="7">
    <source>
        <dbReference type="ARBA" id="ARBA00023002"/>
    </source>
</evidence>
<comment type="similarity">
    <text evidence="2 9">Belongs to the HMG-CoA reductase family.</text>
</comment>
<evidence type="ECO:0000313" key="12">
    <source>
        <dbReference type="EMBL" id="GAB1310604.1"/>
    </source>
</evidence>
<dbReference type="InterPro" id="IPR004554">
    <property type="entry name" value="HMG_CoA_Rdtase_eu_arc"/>
</dbReference>
<dbReference type="NCBIfam" id="TIGR00533">
    <property type="entry name" value="HMG_CoA_R_NADP"/>
    <property type="match status" value="1"/>
</dbReference>
<dbReference type="GeneID" id="98171559"/>
<keyword evidence="13" id="KW-1185">Reference proteome</keyword>
<dbReference type="EMBL" id="BAAFSV010000001">
    <property type="protein sequence ID" value="GAB1310604.1"/>
    <property type="molecule type" value="Genomic_DNA"/>
</dbReference>
<dbReference type="PROSITE" id="PS00318">
    <property type="entry name" value="HMG_COA_REDUCTASE_2"/>
    <property type="match status" value="1"/>
</dbReference>
<dbReference type="Proteomes" id="UP001628179">
    <property type="component" value="Unassembled WGS sequence"/>
</dbReference>
<keyword evidence="8 9" id="KW-0472">Membrane</keyword>
<evidence type="ECO:0000256" key="1">
    <source>
        <dbReference type="ARBA" id="ARBA00004477"/>
    </source>
</evidence>
<evidence type="ECO:0000256" key="3">
    <source>
        <dbReference type="ARBA" id="ARBA00022692"/>
    </source>
</evidence>
<dbReference type="PRINTS" id="PR00071">
    <property type="entry name" value="HMGCOARDTASE"/>
</dbReference>
<feature type="region of interest" description="Disordered" evidence="10">
    <location>
        <begin position="1"/>
        <end position="22"/>
    </location>
</feature>
<dbReference type="InterPro" id="IPR009023">
    <property type="entry name" value="HMG_CoA_Rdtase_NAD(P)-bd_sf"/>
</dbReference>
<evidence type="ECO:0000256" key="9">
    <source>
        <dbReference type="RuleBase" id="RU361219"/>
    </source>
</evidence>
<feature type="transmembrane region" description="Helical" evidence="9">
    <location>
        <begin position="375"/>
        <end position="394"/>
    </location>
</feature>
<evidence type="ECO:0000256" key="5">
    <source>
        <dbReference type="ARBA" id="ARBA00022857"/>
    </source>
</evidence>
<dbReference type="PROSITE" id="PS01192">
    <property type="entry name" value="HMG_COA_REDUCTASE_3"/>
    <property type="match status" value="1"/>
</dbReference>
<keyword evidence="4 9" id="KW-0256">Endoplasmic reticulum</keyword>
<feature type="transmembrane region" description="Helical" evidence="9">
    <location>
        <begin position="244"/>
        <end position="265"/>
    </location>
</feature>
<evidence type="ECO:0000256" key="10">
    <source>
        <dbReference type="SAM" id="MobiDB-lite"/>
    </source>
</evidence>
<dbReference type="Pfam" id="PF12349">
    <property type="entry name" value="Sterol-sensing"/>
    <property type="match status" value="1"/>
</dbReference>
<accession>A0ABQ0FYW2</accession>
<dbReference type="Pfam" id="PF13323">
    <property type="entry name" value="HPIH"/>
    <property type="match status" value="1"/>
</dbReference>
<dbReference type="EC" id="1.1.1.34" evidence="9"/>
<feature type="compositionally biased region" description="Low complexity" evidence="10">
    <location>
        <begin position="1142"/>
        <end position="1156"/>
    </location>
</feature>
<dbReference type="PROSITE" id="PS50065">
    <property type="entry name" value="HMG_COA_REDUCTASE_4"/>
    <property type="match status" value="1"/>
</dbReference>
<keyword evidence="3 9" id="KW-0812">Transmembrane</keyword>
<comment type="caution">
    <text evidence="12">The sequence shown here is derived from an EMBL/GenBank/DDBJ whole genome shotgun (WGS) entry which is preliminary data.</text>
</comment>
<dbReference type="PANTHER" id="PTHR10572">
    <property type="entry name" value="3-HYDROXY-3-METHYLGLUTARYL-COENZYME A REDUCTASE"/>
    <property type="match status" value="1"/>
</dbReference>
<dbReference type="PANTHER" id="PTHR10572:SF24">
    <property type="entry name" value="3-HYDROXY-3-METHYLGLUTARYL-COENZYME A REDUCTASE"/>
    <property type="match status" value="1"/>
</dbReference>
<dbReference type="InterPro" id="IPR023074">
    <property type="entry name" value="HMG_CoA_Rdtase_cat_sf"/>
</dbReference>
<keyword evidence="5 9" id="KW-0521">NADP</keyword>
<organism evidence="12 13">
    <name type="scientific">Madurella fahalii</name>
    <dbReference type="NCBI Taxonomy" id="1157608"/>
    <lineage>
        <taxon>Eukaryota</taxon>
        <taxon>Fungi</taxon>
        <taxon>Dikarya</taxon>
        <taxon>Ascomycota</taxon>
        <taxon>Pezizomycotina</taxon>
        <taxon>Sordariomycetes</taxon>
        <taxon>Sordariomycetidae</taxon>
        <taxon>Sordariales</taxon>
        <taxon>Sordariales incertae sedis</taxon>
        <taxon>Madurella</taxon>
    </lineage>
</organism>
<dbReference type="InterPro" id="IPR053958">
    <property type="entry name" value="HMGCR/SNAP/NPC1-like_SSD"/>
</dbReference>
<dbReference type="PROSITE" id="PS00066">
    <property type="entry name" value="HMG_COA_REDUCTASE_1"/>
    <property type="match status" value="1"/>
</dbReference>
<gene>
    <name evidence="12" type="primary">HMG1</name>
    <name evidence="12" type="ORF">MFIFM68171_00814</name>
</gene>
<dbReference type="SUPFAM" id="SSF55035">
    <property type="entry name" value="NAD-binding domain of HMG-CoA reductase"/>
    <property type="match status" value="1"/>
</dbReference>
<dbReference type="InterPro" id="IPR023282">
    <property type="entry name" value="HMG_CoA_Rdtase_N"/>
</dbReference>
<dbReference type="InterPro" id="IPR009029">
    <property type="entry name" value="HMG_CoA_Rdtase_sub-bd_dom_sf"/>
</dbReference>
<protein>
    <recommendedName>
        <fullName evidence="9">3-hydroxy-3-methylglutaryl coenzyme A reductase</fullName>
        <shortName evidence="9">HMG-CoA reductase</shortName>
        <ecNumber evidence="9">1.1.1.34</ecNumber>
    </recommendedName>
</protein>
<evidence type="ECO:0000313" key="13">
    <source>
        <dbReference type="Proteomes" id="UP001628179"/>
    </source>
</evidence>
<dbReference type="SUPFAM" id="SSF56542">
    <property type="entry name" value="Substrate-binding domain of HMG-CoA reductase"/>
    <property type="match status" value="1"/>
</dbReference>
<dbReference type="Gene3D" id="1.10.3270.10">
    <property type="entry name" value="HMGR, N-terminal domain"/>
    <property type="match status" value="1"/>
</dbReference>
<feature type="transmembrane region" description="Helical" evidence="9">
    <location>
        <begin position="298"/>
        <end position="318"/>
    </location>
</feature>
<evidence type="ECO:0000259" key="11">
    <source>
        <dbReference type="PROSITE" id="PS50156"/>
    </source>
</evidence>
<feature type="region of interest" description="Disordered" evidence="10">
    <location>
        <begin position="664"/>
        <end position="692"/>
    </location>
</feature>
<dbReference type="InterPro" id="IPR000731">
    <property type="entry name" value="SSD"/>
</dbReference>
<dbReference type="Gene3D" id="3.90.770.10">
    <property type="entry name" value="3-hydroxy-3-methylglutaryl-coenzyme A Reductase, Chain A, domain 2"/>
    <property type="match status" value="1"/>
</dbReference>
<keyword evidence="6 9" id="KW-1133">Transmembrane helix</keyword>
<keyword evidence="7 9" id="KW-0560">Oxidoreductase</keyword>
<dbReference type="Pfam" id="PF00368">
    <property type="entry name" value="HMG-CoA_red"/>
    <property type="match status" value="1"/>
</dbReference>
<evidence type="ECO:0000256" key="8">
    <source>
        <dbReference type="ARBA" id="ARBA00023136"/>
    </source>
</evidence>
<sequence>MIASSFLPSRFRGEQPPAQNAAPSWLNKKVTPFLQILSRITSTHPIHTIVIVALLASSSYIGLLEDSLFDATTSVRKAEWSSLVEGSRLLRTAEDTAWKWQTYDTNAPIPTTAEHLALLTLVFPESLSADASKAPPMANAVPIPQNLSIRPLPSTSNSFTTYSQDSALAFAIPYSQAPEFLSVAQEIPNDIPSQETMETEHGREKKMWIMKAARAQTRSSIVKWVRNAWTEFTDLLKNAETLDIVIMALGYISMHLTFVSLFLSMRRMGSNFWLATSVIFSSTFAFLFGLLVTTKLGVPISMVLLSEGLPFLVVTIGFEKNIVLTRAVLSHAIEHRRPDKRAEKGSKKSDAATSLIQSAIYVAIKEKGFDIIKDYAIEVGILVLGAASGVQGGLQQFCFLAAWILFFDCILLFSFYTAILCIKLEINRIKRHVEMRKALEDDGVSRRVAENVAQSNDWPRADGQDRPGTTIFGRQLKSTHIPKFKVLMVSGFFLINALNLCTIPFRSANSISHISSWARGLGGVVTSPPVDPFKVASNGLDMVLEAAKTEGRETVVTVLTPIRYELEFPSVHYDLPQKVTKPDEDAFGDLAGYGVGGRMVGGILKSLEDPILSKWIVVALALSVALNGYLFNAARWGIKDPNVPDHPIDPRELAEAQKFNDTESATLPVGGYVRPPPSTPSVPPTPASTDDEADNRLAAKVVPRVPEQPAVMRSKEEMERMLAEKRAHELSDEEVIALSMRGKIPGYALEKTLKDFTRAVKVRRTIISRTRATADLTGLLDQSKLPYQNYNWAQVHGACCENVIGFMPLPVGVAGPLVIDGQSYFVPMATTEGVLVASTSRGCKAINSGGGAVTVLTADGMTRGPCVSFETLERAGAAKLWLDSEKGQAIMKKAFNSTSRFARLETMKTALAGTNLYIRFKTTTGDAMGMNMISKGVEHALSVMMSEGFEDMNIVSVSGNFCTDKKPAAINWIDGRGKSVVAEAIIPAEVVKSVLKTDVDTMVELNVNKNLIGSAMAGSVGGFNAHAANIVAAVFLATGQDPAQVVESANCITIMKNLRGSLQISVSMPSLEVGTLGGGTILEPQAAMLDMLGVRGPHPTSPGENARRLARIVAAAVLAGELSLCSALAAGHLVRAHMQHNRSAPPTRTSTPAPSSLAMTSGVERAVSTTALSAAAIERARR</sequence>
<comment type="catalytic activity">
    <reaction evidence="9">
        <text>(R)-mevalonate + 2 NADP(+) + CoA = (3S)-3-hydroxy-3-methylglutaryl-CoA + 2 NADPH + 2 H(+)</text>
        <dbReference type="Rhea" id="RHEA:15989"/>
        <dbReference type="ChEBI" id="CHEBI:15378"/>
        <dbReference type="ChEBI" id="CHEBI:36464"/>
        <dbReference type="ChEBI" id="CHEBI:43074"/>
        <dbReference type="ChEBI" id="CHEBI:57287"/>
        <dbReference type="ChEBI" id="CHEBI:57783"/>
        <dbReference type="ChEBI" id="CHEBI:58349"/>
        <dbReference type="EC" id="1.1.1.34"/>
    </reaction>
</comment>
<reference evidence="12 13" key="1">
    <citation type="submission" date="2024-09" db="EMBL/GenBank/DDBJ databases">
        <title>Itraconazole resistance in Madurella fahalii resulting from another homologue of gene encoding cytochrome P450 14-alpha sterol demethylase (CYP51).</title>
        <authorList>
            <person name="Yoshioka I."/>
            <person name="Fahal A.H."/>
            <person name="Kaneko S."/>
            <person name="Yaguchi T."/>
        </authorList>
    </citation>
    <scope>NUCLEOTIDE SEQUENCE [LARGE SCALE GENOMIC DNA]</scope>
    <source>
        <strain evidence="12 13">IFM 68171</strain>
    </source>
</reference>
<feature type="compositionally biased region" description="Pro residues" evidence="10">
    <location>
        <begin position="674"/>
        <end position="686"/>
    </location>
</feature>
<dbReference type="Gene3D" id="3.30.70.420">
    <property type="entry name" value="Hydroxymethylglutaryl-CoA reductase, class I/II, NAD/NADP-binding domain"/>
    <property type="match status" value="1"/>
</dbReference>
<comment type="subcellular location">
    <subcellularLocation>
        <location evidence="1 9">Endoplasmic reticulum membrane</location>
        <topology evidence="1 9">Multi-pass membrane protein</topology>
    </subcellularLocation>
</comment>